<feature type="region of interest" description="Disordered" evidence="1">
    <location>
        <begin position="267"/>
        <end position="305"/>
    </location>
</feature>
<comment type="caution">
    <text evidence="2">The sequence shown here is derived from an EMBL/GenBank/DDBJ whole genome shotgun (WGS) entry which is preliminary data.</text>
</comment>
<reference evidence="2" key="1">
    <citation type="submission" date="2023-03" db="EMBL/GenBank/DDBJ databases">
        <authorList>
            <person name="Steffen K."/>
            <person name="Cardenas P."/>
        </authorList>
    </citation>
    <scope>NUCLEOTIDE SEQUENCE</scope>
</reference>
<sequence>MSCLLIRNLKFLFPYSEQIYYFSPYHRQICRNYSLCCWVSKPRNEKRRQLLPQLMQVPFFEQVETEHDRAWIWSGQGLVPEDFLACGHIRLGLPIDMAIYHLLRRHCAKGARQAEAIIQLSQTVDYMKNLGTNLLPALICSATVLSSPSPPLHDRFMFAVTMGEINEQTVSRSKGQKVSKDSGVVGDNVTDSNHLQPPLKSPTHSRNGLHKNLKDTSGSSLLSCSHSQNSSTSLISRSPLSSTSSLPMVHSMSVDTGGDKMMEAIAEASSQSRDSLSPLSPGGAQRRRKTSLYHPSSVSSETSDERVSISSLPSRLLFDRNQWNTTVLDNNTIVAMFGDNTYPMLTWNPKLRLDFEISSQMGPPGVVVAVDPETPILNVRLHNPTPYRVGFSIRAHRQTSVYSSHVIYPQSGLHMLEKSQCWEENADIHQDSPDKNEYVIVELFFATLEGGMPSWNVIRKYAVMKANKKRQTHGRPSRGNSHFQMPGTAEKKHENLKQVIAHGLQCVVKNKHSAAEIIFTQALFLPDFQRIELKAFVYICLAVVAYRRQKAGEIESLTHSLNLVNSVDKLIDTCEAPRTIRMPRTIQLVKQLRKELNFSDIVRNMRKKDRPKQRRLVPHYHTEGSTTLMTEEGGFLSHRSTTLLVPHGALHAQTEVTLSSHDHKQLEAMLASAGWDKTVSIVCAVNIECETSAGRFRQPVQVRSTTPEKFTRNLSIATSPLLLLHSNYLRKWDDITQDASTSVSLSDGAVSVATDRTGWLAVAVIDLDRARVAAMAMQALSISPATFQVCIFGQSFPDNVMQITVAISPSKEEGGGGGEQKGEKTSDSSETHTGSNMDHAKISFPYLIQAYPGERLRCRLKGSFEPDTESGETDLDFRFKATQSHECLSGKFVRLTVPFGKARGGEDDHISTRDGGQW</sequence>
<keyword evidence="3" id="KW-1185">Reference proteome</keyword>
<gene>
    <name evidence="2" type="ORF">GBAR_LOCUS11746</name>
</gene>
<evidence type="ECO:0000313" key="2">
    <source>
        <dbReference type="EMBL" id="CAI8019554.1"/>
    </source>
</evidence>
<feature type="compositionally biased region" description="Low complexity" evidence="1">
    <location>
        <begin position="269"/>
        <end position="281"/>
    </location>
</feature>
<feature type="compositionally biased region" description="Low complexity" evidence="1">
    <location>
        <begin position="217"/>
        <end position="247"/>
    </location>
</feature>
<dbReference type="EMBL" id="CASHTH010001761">
    <property type="protein sequence ID" value="CAI8019554.1"/>
    <property type="molecule type" value="Genomic_DNA"/>
</dbReference>
<name>A0AA35WGD8_GEOBA</name>
<accession>A0AA35WGD8</accession>
<protein>
    <submittedName>
        <fullName evidence="2">Uncharacterized protein</fullName>
    </submittedName>
</protein>
<evidence type="ECO:0000313" key="3">
    <source>
        <dbReference type="Proteomes" id="UP001174909"/>
    </source>
</evidence>
<dbReference type="Proteomes" id="UP001174909">
    <property type="component" value="Unassembled WGS sequence"/>
</dbReference>
<evidence type="ECO:0000256" key="1">
    <source>
        <dbReference type="SAM" id="MobiDB-lite"/>
    </source>
</evidence>
<dbReference type="AlphaFoldDB" id="A0AA35WGD8"/>
<organism evidence="2 3">
    <name type="scientific">Geodia barretti</name>
    <name type="common">Barrett's horny sponge</name>
    <dbReference type="NCBI Taxonomy" id="519541"/>
    <lineage>
        <taxon>Eukaryota</taxon>
        <taxon>Metazoa</taxon>
        <taxon>Porifera</taxon>
        <taxon>Demospongiae</taxon>
        <taxon>Heteroscleromorpha</taxon>
        <taxon>Tetractinellida</taxon>
        <taxon>Astrophorina</taxon>
        <taxon>Geodiidae</taxon>
        <taxon>Geodia</taxon>
    </lineage>
</organism>
<feature type="region of interest" description="Disordered" evidence="1">
    <location>
        <begin position="169"/>
        <end position="255"/>
    </location>
</feature>
<feature type="compositionally biased region" description="Basic and acidic residues" evidence="1">
    <location>
        <begin position="810"/>
        <end position="830"/>
    </location>
</feature>
<proteinExistence type="predicted"/>
<feature type="region of interest" description="Disordered" evidence="1">
    <location>
        <begin position="808"/>
        <end position="837"/>
    </location>
</feature>